<evidence type="ECO:0000256" key="1">
    <source>
        <dbReference type="SAM" id="MobiDB-lite"/>
    </source>
</evidence>
<dbReference type="Proteomes" id="UP001171620">
    <property type="component" value="Unassembled WGS sequence"/>
</dbReference>
<gene>
    <name evidence="2" type="ORF">QZM33_06435</name>
</gene>
<evidence type="ECO:0000313" key="2">
    <source>
        <dbReference type="EMBL" id="MDN7794602.1"/>
    </source>
</evidence>
<feature type="region of interest" description="Disordered" evidence="1">
    <location>
        <begin position="181"/>
        <end position="200"/>
    </location>
</feature>
<dbReference type="AlphaFoldDB" id="A0AAW7SXI8"/>
<reference evidence="2" key="1">
    <citation type="submission" date="2023-07" db="EMBL/GenBank/DDBJ databases">
        <title>A collection of bacterial strains from the Burkholderia cepacia Research Laboratory and Repository.</title>
        <authorList>
            <person name="Lipuma J."/>
            <person name="Spilker T."/>
            <person name="Caverly L."/>
        </authorList>
    </citation>
    <scope>NUCLEOTIDE SEQUENCE</scope>
    <source>
        <strain evidence="2">AU44268</strain>
    </source>
</reference>
<dbReference type="InterPro" id="IPR021733">
    <property type="entry name" value="DUF3304"/>
</dbReference>
<feature type="compositionally biased region" description="Polar residues" evidence="1">
    <location>
        <begin position="186"/>
        <end position="195"/>
    </location>
</feature>
<dbReference type="RefSeq" id="WP_301788369.1">
    <property type="nucleotide sequence ID" value="NZ_JAUJRV010000003.1"/>
</dbReference>
<organism evidence="2 3">
    <name type="scientific">Burkholderia vietnamiensis</name>
    <dbReference type="NCBI Taxonomy" id="60552"/>
    <lineage>
        <taxon>Bacteria</taxon>
        <taxon>Pseudomonadati</taxon>
        <taxon>Pseudomonadota</taxon>
        <taxon>Betaproteobacteria</taxon>
        <taxon>Burkholderiales</taxon>
        <taxon>Burkholderiaceae</taxon>
        <taxon>Burkholderia</taxon>
        <taxon>Burkholderia cepacia complex</taxon>
    </lineage>
</organism>
<evidence type="ECO:0000313" key="3">
    <source>
        <dbReference type="Proteomes" id="UP001171620"/>
    </source>
</evidence>
<accession>A0AAW7SXI8</accession>
<comment type="caution">
    <text evidence="2">The sequence shown here is derived from an EMBL/GenBank/DDBJ whole genome shotgun (WGS) entry which is preliminary data.</text>
</comment>
<dbReference type="EMBL" id="JAUJRV010000003">
    <property type="protein sequence ID" value="MDN7794602.1"/>
    <property type="molecule type" value="Genomic_DNA"/>
</dbReference>
<name>A0AAW7SXI8_BURVI</name>
<dbReference type="Pfam" id="PF11745">
    <property type="entry name" value="DUF3304"/>
    <property type="match status" value="1"/>
</dbReference>
<protein>
    <submittedName>
        <fullName evidence="2">DUF3304 domain-containing protein</fullName>
    </submittedName>
</protein>
<sequence length="220" mass="23941">MTIQWLEAVFERTSDLISKCPGVRWRIAPAVALPALCVSLVACATGQSAVLTPLEMPRHVELLSGDTKALNYTPWYIHSFAITGPSGSGIGGGGPNVMPVKADGRPSGGGAGVCCTSLPAEWQPDLKLTVRWLVEKKRPDGKTWGYWYKAENVRIAPYSSGNTGDAWAIFLPRDRVRIMLTDGNHDSGNNPNNRPADSDPYIAQGVIDEEWNRLYPPAHD</sequence>
<proteinExistence type="predicted"/>